<evidence type="ECO:0000313" key="1">
    <source>
        <dbReference type="EMBL" id="MBP1889258.1"/>
    </source>
</evidence>
<dbReference type="EMBL" id="JAGGJZ010000002">
    <property type="protein sequence ID" value="MBP1889258.1"/>
    <property type="molecule type" value="Genomic_DNA"/>
</dbReference>
<evidence type="ECO:0000313" key="2">
    <source>
        <dbReference type="Proteomes" id="UP000783390"/>
    </source>
</evidence>
<proteinExistence type="predicted"/>
<dbReference type="Proteomes" id="UP000783390">
    <property type="component" value="Unassembled WGS sequence"/>
</dbReference>
<comment type="caution">
    <text evidence="1">The sequence shown here is derived from an EMBL/GenBank/DDBJ whole genome shotgun (WGS) entry which is preliminary data.</text>
</comment>
<organism evidence="1 2">
    <name type="scientific">Clostridium moniliforme</name>
    <dbReference type="NCBI Taxonomy" id="39489"/>
    <lineage>
        <taxon>Bacteria</taxon>
        <taxon>Bacillati</taxon>
        <taxon>Bacillota</taxon>
        <taxon>Clostridia</taxon>
        <taxon>Eubacteriales</taxon>
        <taxon>Clostridiaceae</taxon>
        <taxon>Clostridium</taxon>
    </lineage>
</organism>
<name>A0ABS4EZ30_9CLOT</name>
<dbReference type="RefSeq" id="WP_209795971.1">
    <property type="nucleotide sequence ID" value="NZ_JAGGJZ010000002.1"/>
</dbReference>
<gene>
    <name evidence="1" type="ORF">J2Z53_000839</name>
</gene>
<accession>A0ABS4EZ30</accession>
<reference evidence="1 2" key="1">
    <citation type="submission" date="2021-03" db="EMBL/GenBank/DDBJ databases">
        <title>Genomic Encyclopedia of Type Strains, Phase IV (KMG-IV): sequencing the most valuable type-strain genomes for metagenomic binning, comparative biology and taxonomic classification.</title>
        <authorList>
            <person name="Goeker M."/>
        </authorList>
    </citation>
    <scope>NUCLEOTIDE SEQUENCE [LARGE SCALE GENOMIC DNA]</scope>
    <source>
        <strain evidence="1 2">DSM 3984</strain>
    </source>
</reference>
<dbReference type="InterPro" id="IPR025373">
    <property type="entry name" value="DUF4363"/>
</dbReference>
<keyword evidence="2" id="KW-1185">Reference proteome</keyword>
<sequence>MKNTIISLILFFIVVGFVIFANNELIKLCDEISKESSQIEELLDSGNWNESYKKSVKLLELLKTDGFVSSIYINHTDIDELINNTVRATVLIKCHDKAESLSTLHLIKYNADRIKQLQYPTLNNIL</sequence>
<protein>
    <submittedName>
        <fullName evidence="1">Protein involved in sex pheromone biosynthesis</fullName>
    </submittedName>
</protein>
<dbReference type="Pfam" id="PF14276">
    <property type="entry name" value="DUF4363"/>
    <property type="match status" value="1"/>
</dbReference>